<proteinExistence type="predicted"/>
<dbReference type="AlphaFoldDB" id="A0A927CBU6"/>
<dbReference type="EMBL" id="JACXJA010000030">
    <property type="protein sequence ID" value="MBD2864579.1"/>
    <property type="molecule type" value="Genomic_DNA"/>
</dbReference>
<gene>
    <name evidence="2" type="ORF">IDH45_21550</name>
</gene>
<feature type="transmembrane region" description="Helical" evidence="1">
    <location>
        <begin position="56"/>
        <end position="76"/>
    </location>
</feature>
<keyword evidence="1" id="KW-0812">Transmembrane</keyword>
<name>A0A927CBU6_9BACL</name>
<accession>A0A927CBU6</accession>
<dbReference type="RefSeq" id="WP_190930196.1">
    <property type="nucleotide sequence ID" value="NZ_JACXJA010000030.1"/>
</dbReference>
<evidence type="ECO:0000256" key="1">
    <source>
        <dbReference type="SAM" id="Phobius"/>
    </source>
</evidence>
<keyword evidence="3" id="KW-1185">Reference proteome</keyword>
<feature type="transmembrane region" description="Helical" evidence="1">
    <location>
        <begin position="14"/>
        <end position="35"/>
    </location>
</feature>
<reference evidence="2" key="1">
    <citation type="submission" date="2020-09" db="EMBL/GenBank/DDBJ databases">
        <title>A novel bacterium of genus Paenibacillus, isolated from South China Sea.</title>
        <authorList>
            <person name="Huang H."/>
            <person name="Mo K."/>
            <person name="Hu Y."/>
        </authorList>
    </citation>
    <scope>NUCLEOTIDE SEQUENCE</scope>
    <source>
        <strain evidence="2">IB182363</strain>
    </source>
</reference>
<organism evidence="2 3">
    <name type="scientific">Paenibacillus oceani</name>
    <dbReference type="NCBI Taxonomy" id="2772510"/>
    <lineage>
        <taxon>Bacteria</taxon>
        <taxon>Bacillati</taxon>
        <taxon>Bacillota</taxon>
        <taxon>Bacilli</taxon>
        <taxon>Bacillales</taxon>
        <taxon>Paenibacillaceae</taxon>
        <taxon>Paenibacillus</taxon>
    </lineage>
</organism>
<evidence type="ECO:0000313" key="3">
    <source>
        <dbReference type="Proteomes" id="UP000639396"/>
    </source>
</evidence>
<keyword evidence="1" id="KW-0472">Membrane</keyword>
<protein>
    <submittedName>
        <fullName evidence="2">Uncharacterized protein</fullName>
    </submittedName>
</protein>
<comment type="caution">
    <text evidence="2">The sequence shown here is derived from an EMBL/GenBank/DDBJ whole genome shotgun (WGS) entry which is preliminary data.</text>
</comment>
<sequence length="145" mass="16104">MIPVLLSTAKRDSWIGAAAAILPALLWVAPLYVTIRTTDRKKLTDWLHQRYGIVPGALLRFVLIVYFAIVGFVSLLDTITWDGKYVVYAQLLDFSNVSKPDFSKGGATGNVWSGKEEGITVVDAMNRLYKTSQQRVLGTSIVDRL</sequence>
<dbReference type="Proteomes" id="UP000639396">
    <property type="component" value="Unassembled WGS sequence"/>
</dbReference>
<evidence type="ECO:0000313" key="2">
    <source>
        <dbReference type="EMBL" id="MBD2864579.1"/>
    </source>
</evidence>
<keyword evidence="1" id="KW-1133">Transmembrane helix</keyword>